<keyword evidence="6" id="KW-0408">Iron</keyword>
<dbReference type="CDD" id="cd01335">
    <property type="entry name" value="Radical_SAM"/>
    <property type="match status" value="1"/>
</dbReference>
<dbReference type="PROSITE" id="PS50926">
    <property type="entry name" value="TRAM"/>
    <property type="match status" value="1"/>
</dbReference>
<dbReference type="Pfam" id="PF18693">
    <property type="entry name" value="TRAM_2"/>
    <property type="match status" value="1"/>
</dbReference>
<dbReference type="SFLD" id="SFLDS00029">
    <property type="entry name" value="Radical_SAM"/>
    <property type="match status" value="1"/>
</dbReference>
<dbReference type="InterPro" id="IPR005840">
    <property type="entry name" value="Ribosomal_uS12_MeSTrfase_RimO"/>
</dbReference>
<dbReference type="SFLD" id="SFLDF00274">
    <property type="entry name" value="ribosomal_protein_S12_methylth"/>
    <property type="match status" value="1"/>
</dbReference>
<dbReference type="PROSITE" id="PS51918">
    <property type="entry name" value="RADICAL_SAM"/>
    <property type="match status" value="1"/>
</dbReference>
<keyword evidence="4" id="KW-0949">S-adenosyl-L-methionine</keyword>
<name>A0ABQ7H2V1_DUNSA</name>
<proteinExistence type="inferred from homology"/>
<dbReference type="InterPro" id="IPR007197">
    <property type="entry name" value="rSAM"/>
</dbReference>
<dbReference type="PANTHER" id="PTHR43837:SF1">
    <property type="entry name" value="RIBOSOMAL PROTEIN US12 METHYLTHIOTRANSFERASE RIMO"/>
    <property type="match status" value="1"/>
</dbReference>
<evidence type="ECO:0000259" key="10">
    <source>
        <dbReference type="PROSITE" id="PS51449"/>
    </source>
</evidence>
<dbReference type="InterPro" id="IPR013848">
    <property type="entry name" value="Methylthiotransferase_N"/>
</dbReference>
<sequence length="533" mass="59641">MRVSIQPDTCSHVSAPRCFPHREMAAGSISRQARRAARLMCAAGDKVVAQGATQTAEAVLDNPSEKSTANQRVSFVSLGCPKNVVDGEVILGDLHKSGFEVTQEHEDADAIVINTCAFVQDAKSESIEAIMEAAALNDDGKQRRIVVTGCLAQRYNSQLAQDMPEADMVMGFENYHKLPSSLHELMGTQQRQQQQQQQQQQEEASTSSRVQVGAATLGFRPEWDRYRLTPKHHAYLRVAEGCSHACTFCAIPGFRYAWAKALCAFPDEAKRLVASGVRELNLIAEDTNQYGMDRRDGYGLAELMRELGKLEGLHWMRILYAYPSYFTEELIDEIANNPKVCKYIDIPLQHINNLVLLSMNRPPQNHTVNLLKKLRERIPGLVLRTTFICGFPGETQAQHRELVDFCKEFKFERMGAFAYSEEDGTPAADYPEQVADKTRQRRRDELISLQQRIGESFAEQQVGKEIDVLVDGFSEDGALIGRTQWDAPDIDPIVFLSEEDSRTSGLAPLEVGQLRRCRVIGNSIFDLEACPIA</sequence>
<dbReference type="SUPFAM" id="SSF102114">
    <property type="entry name" value="Radical SAM enzymes"/>
    <property type="match status" value="1"/>
</dbReference>
<dbReference type="HAMAP" id="MF_01865">
    <property type="entry name" value="MTTase_RimO"/>
    <property type="match status" value="1"/>
</dbReference>
<comment type="cofactor">
    <cofactor evidence="1">
        <name>[4Fe-4S] cluster</name>
        <dbReference type="ChEBI" id="CHEBI:49883"/>
    </cofactor>
</comment>
<dbReference type="InterPro" id="IPR038135">
    <property type="entry name" value="Methylthiotransferase_N_sf"/>
</dbReference>
<comment type="caution">
    <text evidence="12">The sequence shown here is derived from an EMBL/GenBank/DDBJ whole genome shotgun (WGS) entry which is preliminary data.</text>
</comment>
<reference evidence="12" key="1">
    <citation type="submission" date="2017-08" db="EMBL/GenBank/DDBJ databases">
        <authorList>
            <person name="Polle J.E."/>
            <person name="Barry K."/>
            <person name="Cushman J."/>
            <person name="Schmutz J."/>
            <person name="Tran D."/>
            <person name="Hathwaick L.T."/>
            <person name="Yim W.C."/>
            <person name="Jenkins J."/>
            <person name="Mckie-Krisberg Z.M."/>
            <person name="Prochnik S."/>
            <person name="Lindquist E."/>
            <person name="Dockter R.B."/>
            <person name="Adam C."/>
            <person name="Molina H."/>
            <person name="Bunkerborg J."/>
            <person name="Jin E."/>
            <person name="Buchheim M."/>
            <person name="Magnuson J."/>
        </authorList>
    </citation>
    <scope>NUCLEOTIDE SEQUENCE</scope>
    <source>
        <strain evidence="12">CCAP 19/18</strain>
    </source>
</reference>
<dbReference type="Pfam" id="PF04055">
    <property type="entry name" value="Radical_SAM"/>
    <property type="match status" value="1"/>
</dbReference>
<dbReference type="InterPro" id="IPR012340">
    <property type="entry name" value="NA-bd_OB-fold"/>
</dbReference>
<keyword evidence="5" id="KW-0479">Metal-binding</keyword>
<dbReference type="InterPro" id="IPR005839">
    <property type="entry name" value="Methylthiotransferase"/>
</dbReference>
<dbReference type="Gene3D" id="3.80.30.20">
    <property type="entry name" value="tm_1862 like domain"/>
    <property type="match status" value="1"/>
</dbReference>
<dbReference type="Gene3D" id="3.40.50.12160">
    <property type="entry name" value="Methylthiotransferase, N-terminal domain"/>
    <property type="match status" value="1"/>
</dbReference>
<dbReference type="SFLD" id="SFLDG01061">
    <property type="entry name" value="methylthiotransferase"/>
    <property type="match status" value="1"/>
</dbReference>
<evidence type="ECO:0000256" key="7">
    <source>
        <dbReference type="ARBA" id="ARBA00023014"/>
    </source>
</evidence>
<dbReference type="Pfam" id="PF00919">
    <property type="entry name" value="UPF0004"/>
    <property type="match status" value="1"/>
</dbReference>
<evidence type="ECO:0000256" key="6">
    <source>
        <dbReference type="ARBA" id="ARBA00023004"/>
    </source>
</evidence>
<keyword evidence="7" id="KW-0411">Iron-sulfur</keyword>
<feature type="region of interest" description="Disordered" evidence="8">
    <location>
        <begin position="186"/>
        <end position="211"/>
    </location>
</feature>
<feature type="domain" description="MTTase N-terminal" evidence="10">
    <location>
        <begin position="71"/>
        <end position="187"/>
    </location>
</feature>
<evidence type="ECO:0000256" key="2">
    <source>
        <dbReference type="ARBA" id="ARBA00022485"/>
    </source>
</evidence>
<dbReference type="SMART" id="SM00729">
    <property type="entry name" value="Elp3"/>
    <property type="match status" value="1"/>
</dbReference>
<feature type="domain" description="Radical SAM core" evidence="11">
    <location>
        <begin position="228"/>
        <end position="456"/>
    </location>
</feature>
<dbReference type="InterPro" id="IPR058240">
    <property type="entry name" value="rSAM_sf"/>
</dbReference>
<dbReference type="Gene3D" id="2.40.50.140">
    <property type="entry name" value="Nucleic acid-binding proteins"/>
    <property type="match status" value="1"/>
</dbReference>
<evidence type="ECO:0000259" key="9">
    <source>
        <dbReference type="PROSITE" id="PS50926"/>
    </source>
</evidence>
<gene>
    <name evidence="12" type="ORF">DUNSADRAFT_14015</name>
</gene>
<evidence type="ECO:0000313" key="12">
    <source>
        <dbReference type="EMBL" id="KAF5841184.1"/>
    </source>
</evidence>
<keyword evidence="3" id="KW-0963">Cytoplasm</keyword>
<evidence type="ECO:0000256" key="4">
    <source>
        <dbReference type="ARBA" id="ARBA00022691"/>
    </source>
</evidence>
<dbReference type="PANTHER" id="PTHR43837">
    <property type="entry name" value="RIBOSOMAL PROTEIN S12 METHYLTHIOTRANSFERASE RIMO"/>
    <property type="match status" value="1"/>
</dbReference>
<dbReference type="InterPro" id="IPR023404">
    <property type="entry name" value="rSAM_horseshoe"/>
</dbReference>
<dbReference type="PROSITE" id="PS51449">
    <property type="entry name" value="MTTASE_N"/>
    <property type="match status" value="1"/>
</dbReference>
<evidence type="ECO:0000259" key="11">
    <source>
        <dbReference type="PROSITE" id="PS51918"/>
    </source>
</evidence>
<protein>
    <submittedName>
        <fullName evidence="12">Uncharacterized protein</fullName>
    </submittedName>
</protein>
<dbReference type="NCBIfam" id="TIGR00089">
    <property type="entry name" value="MiaB/RimO family radical SAM methylthiotransferase"/>
    <property type="match status" value="1"/>
</dbReference>
<dbReference type="SFLD" id="SFLDG01082">
    <property type="entry name" value="B12-binding_domain_containing"/>
    <property type="match status" value="1"/>
</dbReference>
<evidence type="ECO:0000256" key="3">
    <source>
        <dbReference type="ARBA" id="ARBA00022490"/>
    </source>
</evidence>
<evidence type="ECO:0000256" key="8">
    <source>
        <dbReference type="SAM" id="MobiDB-lite"/>
    </source>
</evidence>
<dbReference type="Proteomes" id="UP000815325">
    <property type="component" value="Unassembled WGS sequence"/>
</dbReference>
<evidence type="ECO:0000313" key="13">
    <source>
        <dbReference type="Proteomes" id="UP000815325"/>
    </source>
</evidence>
<accession>A0ABQ7H2V1</accession>
<evidence type="ECO:0000256" key="1">
    <source>
        <dbReference type="ARBA" id="ARBA00001966"/>
    </source>
</evidence>
<feature type="compositionally biased region" description="Low complexity" evidence="8">
    <location>
        <begin position="189"/>
        <end position="201"/>
    </location>
</feature>
<dbReference type="InterPro" id="IPR002792">
    <property type="entry name" value="TRAM_dom"/>
</dbReference>
<keyword evidence="13" id="KW-1185">Reference proteome</keyword>
<evidence type="ECO:0000256" key="5">
    <source>
        <dbReference type="ARBA" id="ARBA00022723"/>
    </source>
</evidence>
<organism evidence="12 13">
    <name type="scientific">Dunaliella salina</name>
    <name type="common">Green alga</name>
    <name type="synonym">Protococcus salinus</name>
    <dbReference type="NCBI Taxonomy" id="3046"/>
    <lineage>
        <taxon>Eukaryota</taxon>
        <taxon>Viridiplantae</taxon>
        <taxon>Chlorophyta</taxon>
        <taxon>core chlorophytes</taxon>
        <taxon>Chlorophyceae</taxon>
        <taxon>CS clade</taxon>
        <taxon>Chlamydomonadales</taxon>
        <taxon>Dunaliellaceae</taxon>
        <taxon>Dunaliella</taxon>
    </lineage>
</organism>
<dbReference type="InterPro" id="IPR006638">
    <property type="entry name" value="Elp3/MiaA/NifB-like_rSAM"/>
</dbReference>
<dbReference type="NCBIfam" id="TIGR01125">
    <property type="entry name" value="30S ribosomal protein S12 methylthiotransferase RimO"/>
    <property type="match status" value="1"/>
</dbReference>
<dbReference type="EMBL" id="MU069492">
    <property type="protein sequence ID" value="KAF5841184.1"/>
    <property type="molecule type" value="Genomic_DNA"/>
</dbReference>
<keyword evidence="2" id="KW-0004">4Fe-4S</keyword>
<feature type="domain" description="TRAM" evidence="9">
    <location>
        <begin position="459"/>
        <end position="525"/>
    </location>
</feature>